<keyword evidence="1" id="KW-1133">Transmembrane helix</keyword>
<reference evidence="2 3" key="1">
    <citation type="submission" date="2022-01" db="EMBL/GenBank/DDBJ databases">
        <title>Mariniradius saccharolyticus sp. nov., isolated from sediment of a river.</title>
        <authorList>
            <person name="Liu H."/>
        </authorList>
    </citation>
    <scope>NUCLEOTIDE SEQUENCE [LARGE SCALE GENOMIC DNA]</scope>
    <source>
        <strain evidence="2 3">RY-2</strain>
    </source>
</reference>
<evidence type="ECO:0000313" key="3">
    <source>
        <dbReference type="Proteomes" id="UP001201449"/>
    </source>
</evidence>
<gene>
    <name evidence="2" type="ORF">L0U89_00625</name>
</gene>
<sequence length="128" mass="14733">MKAIKILTLKLILLSLLLGGVIYVIQQYIKPAWIHESMWTIMAFFIILTWITGMFTHYLLQLSKENSVSILLGGIGLRLLSSIGFVAVMLMLGVENIILFIVNFFIVYFLYLLFDIYMLIANLRPNSR</sequence>
<keyword evidence="1" id="KW-0472">Membrane</keyword>
<feature type="transmembrane region" description="Helical" evidence="1">
    <location>
        <begin position="97"/>
        <end position="120"/>
    </location>
</feature>
<proteinExistence type="predicted"/>
<feature type="transmembrane region" description="Helical" evidence="1">
    <location>
        <begin position="7"/>
        <end position="26"/>
    </location>
</feature>
<organism evidence="2 3">
    <name type="scientific">Mariniradius sediminis</name>
    <dbReference type="NCBI Taxonomy" id="2909237"/>
    <lineage>
        <taxon>Bacteria</taxon>
        <taxon>Pseudomonadati</taxon>
        <taxon>Bacteroidota</taxon>
        <taxon>Cytophagia</taxon>
        <taxon>Cytophagales</taxon>
        <taxon>Cyclobacteriaceae</taxon>
        <taxon>Mariniradius</taxon>
    </lineage>
</organism>
<keyword evidence="3" id="KW-1185">Reference proteome</keyword>
<feature type="transmembrane region" description="Helical" evidence="1">
    <location>
        <begin position="67"/>
        <end position="91"/>
    </location>
</feature>
<evidence type="ECO:0000313" key="2">
    <source>
        <dbReference type="EMBL" id="MCF1749557.1"/>
    </source>
</evidence>
<evidence type="ECO:0008006" key="4">
    <source>
        <dbReference type="Google" id="ProtNLM"/>
    </source>
</evidence>
<dbReference type="Proteomes" id="UP001201449">
    <property type="component" value="Unassembled WGS sequence"/>
</dbReference>
<keyword evidence="1" id="KW-0812">Transmembrane</keyword>
<accession>A0ABS9BPG2</accession>
<evidence type="ECO:0000256" key="1">
    <source>
        <dbReference type="SAM" id="Phobius"/>
    </source>
</evidence>
<dbReference type="EMBL" id="JAKEVZ010000001">
    <property type="protein sequence ID" value="MCF1749557.1"/>
    <property type="molecule type" value="Genomic_DNA"/>
</dbReference>
<comment type="caution">
    <text evidence="2">The sequence shown here is derived from an EMBL/GenBank/DDBJ whole genome shotgun (WGS) entry which is preliminary data.</text>
</comment>
<feature type="transmembrane region" description="Helical" evidence="1">
    <location>
        <begin position="38"/>
        <end position="60"/>
    </location>
</feature>
<dbReference type="RefSeq" id="WP_008624738.1">
    <property type="nucleotide sequence ID" value="NZ_JAKEVZ010000001.1"/>
</dbReference>
<name>A0ABS9BPG2_9BACT</name>
<protein>
    <recommendedName>
        <fullName evidence="4">ATP synthase I chain</fullName>
    </recommendedName>
</protein>